<keyword evidence="14" id="KW-1185">Reference proteome</keyword>
<name>A0AAV7DX10_ARIFI</name>
<evidence type="ECO:0000256" key="8">
    <source>
        <dbReference type="ARBA" id="ARBA00022989"/>
    </source>
</evidence>
<dbReference type="FunFam" id="3.80.10.10:FF:000095">
    <property type="entry name" value="LRR receptor-like serine/threonine-protein kinase GSO1"/>
    <property type="match status" value="1"/>
</dbReference>
<evidence type="ECO:0000256" key="2">
    <source>
        <dbReference type="ARBA" id="ARBA00009592"/>
    </source>
</evidence>
<dbReference type="SMART" id="SM00365">
    <property type="entry name" value="LRR_SD22"/>
    <property type="match status" value="7"/>
</dbReference>
<dbReference type="SMART" id="SM00369">
    <property type="entry name" value="LRR_TYP"/>
    <property type="match status" value="11"/>
</dbReference>
<feature type="domain" description="Leucine-rich repeat-containing N-terminal plant-type" evidence="12">
    <location>
        <begin position="42"/>
        <end position="84"/>
    </location>
</feature>
<evidence type="ECO:0000256" key="11">
    <source>
        <dbReference type="SAM" id="Phobius"/>
    </source>
</evidence>
<reference evidence="13 14" key="1">
    <citation type="submission" date="2021-07" db="EMBL/GenBank/DDBJ databases">
        <title>The Aristolochia fimbriata genome: insights into angiosperm evolution, floral development and chemical biosynthesis.</title>
        <authorList>
            <person name="Jiao Y."/>
        </authorList>
    </citation>
    <scope>NUCLEOTIDE SEQUENCE [LARGE SCALE GENOMIC DNA]</scope>
    <source>
        <strain evidence="13">IBCAS-2021</strain>
        <tissue evidence="13">Leaf</tissue>
    </source>
</reference>
<keyword evidence="10" id="KW-0325">Glycoprotein</keyword>
<dbReference type="InterPro" id="IPR032675">
    <property type="entry name" value="LRR_dom_sf"/>
</dbReference>
<keyword evidence="4" id="KW-0433">Leucine-rich repeat</keyword>
<comment type="caution">
    <text evidence="13">The sequence shown here is derived from an EMBL/GenBank/DDBJ whole genome shotgun (WGS) entry which is preliminary data.</text>
</comment>
<feature type="transmembrane region" description="Helical" evidence="11">
    <location>
        <begin position="12"/>
        <end position="33"/>
    </location>
</feature>
<sequence>MDKSHELHRRYCSLLYSYLVLILLSFLLVPVVVPKLVSGCHEEERQALLNFKQGGLRDPANRLSSWGSSSGTKDCCSWAGVGCNNTTRRVVKLDLRNANLDEYGQLVSNFSLGGKIDSSLIHLQYLTYLDLSGNDFGSMNNIAIPEFFGSFEHLEYLNISFAKFVGKIPRQLGNLSNLHTLDLGWNSFYLTVDHDLAWVSSLSSLHYLDLSLVDLSTAENWVQEINQLSVLRELHLTNCRLPKIHSPILRSFANLTATLNVLHLSYNVQLMAEPNSWLTNFSSLTHLYLSFTGLHGSMPPSIGNLTNLEVLDLSENSIYGPIPDSFGTNLCKLRILNLRLNTNISGWERYSTRSICLANTLQELYLDSNMLSSSTALFSTIGNLTSLKVLVLSKNYINGTFPRSLISNLCHLRILRLEKNSIRGMEPLPRCLSDSLEELDLSENQLVGDLQVLLGEISNSKTLKKLYLSYNSLSGYIPYSSSSSTTGDGRILSYVLEELDLDGNKLSGHVILQNIGKFTNLVRLSISNNSLPILITEDVLSNLQRLESIDLSNNRLVWKVKSRTWLPPNITRIYLSLSQVGPNFPSWLQHHHRGISLLYMSNASISDDVPHWFWKAATGMEDLDLSDNQLRGYLPNNIGMSALYILDISNNSLSGPIPKDFCMHENLARLDLSSNHFHGDIPDCWGKGGRNLFYIDLSNNNLSGDFPRSLGDLPSLAFLHMRNNSISGEISSTIKDVKNLVVLDLAYNKLSGVIPTWGTFGEQYLPNLRILSLRSNMIHGYIPSQISQLSSLQFLDLSYNMLSGDIPTSFGNFAAMMRVHDEPYGDLPFECDQRGNCELMEDYVWMNLKGVELENSRNLGFMKHIDLSSNNLSGYIPEELTHLLGLHSLNLSSNSLKEGIPKKIGELKKLESLDLSKNKLSGEIPSSISNLNFLSKLNLSYNNLSGPIPTGFQLQTLNVDLSIYVGNDNLCGPPLLRKCSTNELPNNDKLGGAEKRGKEDEFEIIGLLIKIALGFVVGFWGFYGFLIFKRPWRIWYYRFVDEMMDKVYVAFVVRVACLKRKFKKSAEI</sequence>
<feature type="transmembrane region" description="Helical" evidence="11">
    <location>
        <begin position="1004"/>
        <end position="1028"/>
    </location>
</feature>
<evidence type="ECO:0000256" key="5">
    <source>
        <dbReference type="ARBA" id="ARBA00022692"/>
    </source>
</evidence>
<dbReference type="InterPro" id="IPR001611">
    <property type="entry name" value="Leu-rich_rpt"/>
</dbReference>
<keyword evidence="7" id="KW-0677">Repeat</keyword>
<dbReference type="Pfam" id="PF00560">
    <property type="entry name" value="LRR_1"/>
    <property type="match status" value="7"/>
</dbReference>
<evidence type="ECO:0000256" key="1">
    <source>
        <dbReference type="ARBA" id="ARBA00004251"/>
    </source>
</evidence>
<dbReference type="FunFam" id="3.80.10.10:FF:000213">
    <property type="entry name" value="Tyrosine-sulfated glycopeptide receptor 1"/>
    <property type="match status" value="1"/>
</dbReference>
<keyword evidence="8 11" id="KW-1133">Transmembrane helix</keyword>
<keyword evidence="9 11" id="KW-0472">Membrane</keyword>
<evidence type="ECO:0000256" key="10">
    <source>
        <dbReference type="ARBA" id="ARBA00023180"/>
    </source>
</evidence>
<dbReference type="InterPro" id="IPR046956">
    <property type="entry name" value="RLP23-like"/>
</dbReference>
<evidence type="ECO:0000313" key="14">
    <source>
        <dbReference type="Proteomes" id="UP000825729"/>
    </source>
</evidence>
<keyword evidence="3" id="KW-1003">Cell membrane</keyword>
<evidence type="ECO:0000256" key="4">
    <source>
        <dbReference type="ARBA" id="ARBA00022614"/>
    </source>
</evidence>
<accession>A0AAV7DX10</accession>
<dbReference type="PANTHER" id="PTHR48063">
    <property type="entry name" value="LRR RECEPTOR-LIKE KINASE"/>
    <property type="match status" value="1"/>
</dbReference>
<dbReference type="PRINTS" id="PR00019">
    <property type="entry name" value="LEURICHRPT"/>
</dbReference>
<protein>
    <recommendedName>
        <fullName evidence="12">Leucine-rich repeat-containing N-terminal plant-type domain-containing protein</fullName>
    </recommendedName>
</protein>
<dbReference type="Proteomes" id="UP000825729">
    <property type="component" value="Unassembled WGS sequence"/>
</dbReference>
<evidence type="ECO:0000313" key="13">
    <source>
        <dbReference type="EMBL" id="KAG9441200.1"/>
    </source>
</evidence>
<dbReference type="Gene3D" id="3.80.10.10">
    <property type="entry name" value="Ribonuclease Inhibitor"/>
    <property type="match status" value="4"/>
</dbReference>
<dbReference type="GO" id="GO:0005886">
    <property type="term" value="C:plasma membrane"/>
    <property type="evidence" value="ECO:0007669"/>
    <property type="project" value="UniProtKB-SubCell"/>
</dbReference>
<dbReference type="EMBL" id="JAINDJ010000007">
    <property type="protein sequence ID" value="KAG9441200.1"/>
    <property type="molecule type" value="Genomic_DNA"/>
</dbReference>
<dbReference type="Pfam" id="PF08263">
    <property type="entry name" value="LRRNT_2"/>
    <property type="match status" value="1"/>
</dbReference>
<keyword evidence="6" id="KW-0732">Signal</keyword>
<evidence type="ECO:0000256" key="3">
    <source>
        <dbReference type="ARBA" id="ARBA00022475"/>
    </source>
</evidence>
<dbReference type="InterPro" id="IPR013210">
    <property type="entry name" value="LRR_N_plant-typ"/>
</dbReference>
<dbReference type="Pfam" id="PF13855">
    <property type="entry name" value="LRR_8"/>
    <property type="match status" value="2"/>
</dbReference>
<proteinExistence type="inferred from homology"/>
<dbReference type="InterPro" id="IPR003591">
    <property type="entry name" value="Leu-rich_rpt_typical-subtyp"/>
</dbReference>
<dbReference type="SUPFAM" id="SSF52058">
    <property type="entry name" value="L domain-like"/>
    <property type="match status" value="3"/>
</dbReference>
<dbReference type="AlphaFoldDB" id="A0AAV7DX10"/>
<evidence type="ECO:0000259" key="12">
    <source>
        <dbReference type="Pfam" id="PF08263"/>
    </source>
</evidence>
<comment type="similarity">
    <text evidence="2">Belongs to the RLP family.</text>
</comment>
<organism evidence="13 14">
    <name type="scientific">Aristolochia fimbriata</name>
    <name type="common">White veined hardy Dutchman's pipe vine</name>
    <dbReference type="NCBI Taxonomy" id="158543"/>
    <lineage>
        <taxon>Eukaryota</taxon>
        <taxon>Viridiplantae</taxon>
        <taxon>Streptophyta</taxon>
        <taxon>Embryophyta</taxon>
        <taxon>Tracheophyta</taxon>
        <taxon>Spermatophyta</taxon>
        <taxon>Magnoliopsida</taxon>
        <taxon>Magnoliidae</taxon>
        <taxon>Piperales</taxon>
        <taxon>Aristolochiaceae</taxon>
        <taxon>Aristolochia</taxon>
    </lineage>
</organism>
<evidence type="ECO:0000256" key="6">
    <source>
        <dbReference type="ARBA" id="ARBA00022729"/>
    </source>
</evidence>
<dbReference type="PROSITE" id="PS51450">
    <property type="entry name" value="LRR"/>
    <property type="match status" value="1"/>
</dbReference>
<dbReference type="PANTHER" id="PTHR48063:SF112">
    <property type="entry name" value="RECEPTOR LIKE PROTEIN 30-LIKE"/>
    <property type="match status" value="1"/>
</dbReference>
<evidence type="ECO:0000256" key="9">
    <source>
        <dbReference type="ARBA" id="ARBA00023136"/>
    </source>
</evidence>
<evidence type="ECO:0000256" key="7">
    <source>
        <dbReference type="ARBA" id="ARBA00022737"/>
    </source>
</evidence>
<keyword evidence="5 11" id="KW-0812">Transmembrane</keyword>
<comment type="subcellular location">
    <subcellularLocation>
        <location evidence="1">Cell membrane</location>
        <topology evidence="1">Single-pass type I membrane protein</topology>
    </subcellularLocation>
</comment>
<gene>
    <name evidence="13" type="ORF">H6P81_017054</name>
</gene>